<evidence type="ECO:0000259" key="10">
    <source>
        <dbReference type="PROSITE" id="PS51352"/>
    </source>
</evidence>
<dbReference type="AlphaFoldDB" id="A0AA41Q5X5"/>
<proteinExistence type="inferred from homology"/>
<comment type="caution">
    <text evidence="11">The sequence shown here is derived from an EMBL/GenBank/DDBJ whole genome shotgun (WGS) entry which is preliminary data.</text>
</comment>
<dbReference type="Proteomes" id="UP001165378">
    <property type="component" value="Unassembled WGS sequence"/>
</dbReference>
<evidence type="ECO:0000256" key="9">
    <source>
        <dbReference type="PIRSR" id="PIRSR000077-4"/>
    </source>
</evidence>
<dbReference type="GO" id="GO:0045454">
    <property type="term" value="P:cell redox homeostasis"/>
    <property type="evidence" value="ECO:0007669"/>
    <property type="project" value="TreeGrafter"/>
</dbReference>
<dbReference type="Gene3D" id="3.40.30.10">
    <property type="entry name" value="Glutaredoxin"/>
    <property type="match status" value="1"/>
</dbReference>
<dbReference type="GO" id="GO:0005829">
    <property type="term" value="C:cytosol"/>
    <property type="evidence" value="ECO:0007669"/>
    <property type="project" value="TreeGrafter"/>
</dbReference>
<dbReference type="PROSITE" id="PS00194">
    <property type="entry name" value="THIOREDOXIN_1"/>
    <property type="match status" value="1"/>
</dbReference>
<feature type="site" description="Contributes to redox potential value" evidence="8">
    <location>
        <position position="35"/>
    </location>
</feature>
<dbReference type="GO" id="GO:0015035">
    <property type="term" value="F:protein-disulfide reductase activity"/>
    <property type="evidence" value="ECO:0007669"/>
    <property type="project" value="UniProtKB-UniRule"/>
</dbReference>
<comment type="similarity">
    <text evidence="1 7">Belongs to the thioredoxin family.</text>
</comment>
<dbReference type="RefSeq" id="WP_235056879.1">
    <property type="nucleotide sequence ID" value="NZ_JAKFHA010000030.1"/>
</dbReference>
<evidence type="ECO:0000256" key="2">
    <source>
        <dbReference type="ARBA" id="ARBA00022448"/>
    </source>
</evidence>
<feature type="disulfide bond" description="Redox-active" evidence="9">
    <location>
        <begin position="33"/>
        <end position="36"/>
    </location>
</feature>
<protein>
    <recommendedName>
        <fullName evidence="6 7">Thioredoxin</fullName>
    </recommendedName>
</protein>
<dbReference type="InterPro" id="IPR017937">
    <property type="entry name" value="Thioredoxin_CS"/>
</dbReference>
<evidence type="ECO:0000256" key="4">
    <source>
        <dbReference type="ARBA" id="ARBA00023157"/>
    </source>
</evidence>
<dbReference type="PANTHER" id="PTHR45663:SF11">
    <property type="entry name" value="GEO12009P1"/>
    <property type="match status" value="1"/>
</dbReference>
<keyword evidence="3" id="KW-0249">Electron transport</keyword>
<dbReference type="PRINTS" id="PR00421">
    <property type="entry name" value="THIOREDOXIN"/>
</dbReference>
<keyword evidence="5 9" id="KW-0676">Redox-active center</keyword>
<name>A0AA41Q5X5_9ACTN</name>
<dbReference type="PIRSF" id="PIRSF000077">
    <property type="entry name" value="Thioredoxin"/>
    <property type="match status" value="1"/>
</dbReference>
<keyword evidence="4 9" id="KW-1015">Disulfide bond</keyword>
<feature type="site" description="Contributes to redox potential value" evidence="8">
    <location>
        <position position="34"/>
    </location>
</feature>
<dbReference type="InterPro" id="IPR013766">
    <property type="entry name" value="Thioredoxin_domain"/>
</dbReference>
<feature type="active site" description="Nucleophile" evidence="8">
    <location>
        <position position="36"/>
    </location>
</feature>
<organism evidence="11 12">
    <name type="scientific">Yinghuangia soli</name>
    <dbReference type="NCBI Taxonomy" id="2908204"/>
    <lineage>
        <taxon>Bacteria</taxon>
        <taxon>Bacillati</taxon>
        <taxon>Actinomycetota</taxon>
        <taxon>Actinomycetes</taxon>
        <taxon>Kitasatosporales</taxon>
        <taxon>Streptomycetaceae</taxon>
        <taxon>Yinghuangia</taxon>
    </lineage>
</organism>
<dbReference type="NCBIfam" id="TIGR01068">
    <property type="entry name" value="thioredoxin"/>
    <property type="match status" value="1"/>
</dbReference>
<dbReference type="PROSITE" id="PS51352">
    <property type="entry name" value="THIOREDOXIN_2"/>
    <property type="match status" value="1"/>
</dbReference>
<feature type="domain" description="Thioredoxin" evidence="10">
    <location>
        <begin position="1"/>
        <end position="107"/>
    </location>
</feature>
<dbReference type="EMBL" id="JAKFHA010000030">
    <property type="protein sequence ID" value="MCF2532159.1"/>
    <property type="molecule type" value="Genomic_DNA"/>
</dbReference>
<evidence type="ECO:0000313" key="11">
    <source>
        <dbReference type="EMBL" id="MCF2532159.1"/>
    </source>
</evidence>
<accession>A0AA41Q5X5</accession>
<keyword evidence="12" id="KW-1185">Reference proteome</keyword>
<evidence type="ECO:0000256" key="7">
    <source>
        <dbReference type="PIRNR" id="PIRNR000077"/>
    </source>
</evidence>
<evidence type="ECO:0000256" key="6">
    <source>
        <dbReference type="NCBIfam" id="TIGR01068"/>
    </source>
</evidence>
<evidence type="ECO:0000256" key="5">
    <source>
        <dbReference type="ARBA" id="ARBA00023284"/>
    </source>
</evidence>
<dbReference type="Pfam" id="PF00085">
    <property type="entry name" value="Thioredoxin"/>
    <property type="match status" value="1"/>
</dbReference>
<reference evidence="11" key="1">
    <citation type="submission" date="2022-01" db="EMBL/GenBank/DDBJ databases">
        <title>Genome-Based Taxonomic Classification of the Phylum Actinobacteria.</title>
        <authorList>
            <person name="Gao Y."/>
        </authorList>
    </citation>
    <scope>NUCLEOTIDE SEQUENCE</scope>
    <source>
        <strain evidence="11">KLBMP 8922</strain>
    </source>
</reference>
<dbReference type="FunFam" id="3.40.30.10:FF:000001">
    <property type="entry name" value="Thioredoxin"/>
    <property type="match status" value="1"/>
</dbReference>
<keyword evidence="2" id="KW-0813">Transport</keyword>
<evidence type="ECO:0000256" key="1">
    <source>
        <dbReference type="ARBA" id="ARBA00008987"/>
    </source>
</evidence>
<evidence type="ECO:0000256" key="3">
    <source>
        <dbReference type="ARBA" id="ARBA00022982"/>
    </source>
</evidence>
<feature type="site" description="Deprotonates C-terminal active site Cys" evidence="8">
    <location>
        <position position="27"/>
    </location>
</feature>
<dbReference type="PANTHER" id="PTHR45663">
    <property type="entry name" value="GEO12009P1"/>
    <property type="match status" value="1"/>
</dbReference>
<evidence type="ECO:0000256" key="8">
    <source>
        <dbReference type="PIRSR" id="PIRSR000077-1"/>
    </source>
</evidence>
<dbReference type="SUPFAM" id="SSF52833">
    <property type="entry name" value="Thioredoxin-like"/>
    <property type="match status" value="1"/>
</dbReference>
<dbReference type="CDD" id="cd02947">
    <property type="entry name" value="TRX_family"/>
    <property type="match status" value="1"/>
</dbReference>
<gene>
    <name evidence="11" type="primary">trxA</name>
    <name evidence="11" type="ORF">LZ495_33765</name>
</gene>
<evidence type="ECO:0000313" key="12">
    <source>
        <dbReference type="Proteomes" id="UP001165378"/>
    </source>
</evidence>
<dbReference type="InterPro" id="IPR036249">
    <property type="entry name" value="Thioredoxin-like_sf"/>
</dbReference>
<dbReference type="InterPro" id="IPR005746">
    <property type="entry name" value="Thioredoxin"/>
</dbReference>
<sequence length="107" mass="11476">MSAAVPDVTDATFGAEVLSSDLPVLVDFTAAWCGPCRMISPVLDEIAAEETRFRIVKVDVDANPETQAAYGVLSMPTLMLFKAGEPVKSIVGARPKQRLLRELADAL</sequence>
<feature type="active site" description="Nucleophile" evidence="8">
    <location>
        <position position="33"/>
    </location>
</feature>